<organism evidence="1 2">
    <name type="scientific">Shewanella algae</name>
    <dbReference type="NCBI Taxonomy" id="38313"/>
    <lineage>
        <taxon>Bacteria</taxon>
        <taxon>Pseudomonadati</taxon>
        <taxon>Pseudomonadota</taxon>
        <taxon>Gammaproteobacteria</taxon>
        <taxon>Alteromonadales</taxon>
        <taxon>Shewanellaceae</taxon>
        <taxon>Shewanella</taxon>
    </lineage>
</organism>
<dbReference type="Proteomes" id="UP000825078">
    <property type="component" value="Chromosome"/>
</dbReference>
<dbReference type="RefSeq" id="WP_045282675.1">
    <property type="nucleotide sequence ID" value="NZ_AP024613.1"/>
</dbReference>
<evidence type="ECO:0000313" key="2">
    <source>
        <dbReference type="Proteomes" id="UP000825078"/>
    </source>
</evidence>
<gene>
    <name evidence="1" type="ORF">TUM17379_26190</name>
</gene>
<reference evidence="1" key="1">
    <citation type="submission" date="2021-05" db="EMBL/GenBank/DDBJ databases">
        <title>Molecular characterization for Shewanella algae harboring chromosomal blaOXA-55-like strains isolated from clinical and environment sample.</title>
        <authorList>
            <person name="Ohama Y."/>
            <person name="Aoki K."/>
            <person name="Harada S."/>
            <person name="Moriya K."/>
            <person name="Ishii Y."/>
            <person name="Tateda K."/>
        </authorList>
    </citation>
    <scope>NUCLEOTIDE SEQUENCE</scope>
    <source>
        <strain evidence="1">TUM17379</strain>
    </source>
</reference>
<name>A0AAD1NNP0_9GAMM</name>
<dbReference type="AlphaFoldDB" id="A0AAD1NNP0"/>
<proteinExistence type="predicted"/>
<evidence type="ECO:0000313" key="1">
    <source>
        <dbReference type="EMBL" id="BCV45601.1"/>
    </source>
</evidence>
<sequence>MTMVYIFNESHPLAAEVELLPALLTSEAHNVKQKDPAAMDWKEVTREEAKQALSEGLPVIFSDDCCTYLKAA</sequence>
<accession>A0AAD1NNP0</accession>
<protein>
    <submittedName>
        <fullName evidence="1">Uncharacterized protein</fullName>
    </submittedName>
</protein>
<dbReference type="EMBL" id="AP024613">
    <property type="protein sequence ID" value="BCV45601.1"/>
    <property type="molecule type" value="Genomic_DNA"/>
</dbReference>